<sequence length="136" mass="14819">MKTLTWLGFIAVSLALCKVSSPIQEKVCAYLPKKHNLTGRKAEVGRPCTSKDQCAADECCQIVNIVVVSRRRQALQPLAGPNTSGTCEKYKKQGEWCTSFEVLNGYCGCEEGLTCQAVHLSQPSTLRKGVPSQCLP</sequence>
<evidence type="ECO:0000313" key="2">
    <source>
        <dbReference type="EMBL" id="KAK7493263.1"/>
    </source>
</evidence>
<proteinExistence type="predicted"/>
<gene>
    <name evidence="2" type="ORF">BaRGS_00015389</name>
</gene>
<dbReference type="Gene3D" id="2.10.80.10">
    <property type="entry name" value="Lipase, subunit A"/>
    <property type="match status" value="1"/>
</dbReference>
<accession>A0ABD0L221</accession>
<dbReference type="AlphaFoldDB" id="A0ABD0L221"/>
<feature type="signal peptide" evidence="1">
    <location>
        <begin position="1"/>
        <end position="22"/>
    </location>
</feature>
<keyword evidence="3" id="KW-1185">Reference proteome</keyword>
<feature type="chain" id="PRO_5044869003" evidence="1">
    <location>
        <begin position="23"/>
        <end position="136"/>
    </location>
</feature>
<organism evidence="2 3">
    <name type="scientific">Batillaria attramentaria</name>
    <dbReference type="NCBI Taxonomy" id="370345"/>
    <lineage>
        <taxon>Eukaryota</taxon>
        <taxon>Metazoa</taxon>
        <taxon>Spiralia</taxon>
        <taxon>Lophotrochozoa</taxon>
        <taxon>Mollusca</taxon>
        <taxon>Gastropoda</taxon>
        <taxon>Caenogastropoda</taxon>
        <taxon>Sorbeoconcha</taxon>
        <taxon>Cerithioidea</taxon>
        <taxon>Batillariidae</taxon>
        <taxon>Batillaria</taxon>
    </lineage>
</organism>
<keyword evidence="1" id="KW-0732">Signal</keyword>
<evidence type="ECO:0000256" key="1">
    <source>
        <dbReference type="SAM" id="SignalP"/>
    </source>
</evidence>
<dbReference type="EMBL" id="JACVVK020000094">
    <property type="protein sequence ID" value="KAK7493263.1"/>
    <property type="molecule type" value="Genomic_DNA"/>
</dbReference>
<reference evidence="2 3" key="1">
    <citation type="journal article" date="2023" name="Sci. Data">
        <title>Genome assembly of the Korean intertidal mud-creeper Batillaria attramentaria.</title>
        <authorList>
            <person name="Patra A.K."/>
            <person name="Ho P.T."/>
            <person name="Jun S."/>
            <person name="Lee S.J."/>
            <person name="Kim Y."/>
            <person name="Won Y.J."/>
        </authorList>
    </citation>
    <scope>NUCLEOTIDE SEQUENCE [LARGE SCALE GENOMIC DNA]</scope>
    <source>
        <strain evidence="2">Wonlab-2016</strain>
    </source>
</reference>
<name>A0ABD0L221_9CAEN</name>
<comment type="caution">
    <text evidence="2">The sequence shown here is derived from an EMBL/GenBank/DDBJ whole genome shotgun (WGS) entry which is preliminary data.</text>
</comment>
<evidence type="ECO:0000313" key="3">
    <source>
        <dbReference type="Proteomes" id="UP001519460"/>
    </source>
</evidence>
<protein>
    <submittedName>
        <fullName evidence="2">Uncharacterized protein</fullName>
    </submittedName>
</protein>
<dbReference type="Proteomes" id="UP001519460">
    <property type="component" value="Unassembled WGS sequence"/>
</dbReference>